<evidence type="ECO:0000313" key="1">
    <source>
        <dbReference type="EMBL" id="KAJ1998631.1"/>
    </source>
</evidence>
<accession>A0A9W8BD12</accession>
<feature type="non-terminal residue" evidence="1">
    <location>
        <position position="56"/>
    </location>
</feature>
<gene>
    <name evidence="1" type="ORF">H4R26_005386</name>
</gene>
<dbReference type="Proteomes" id="UP001150907">
    <property type="component" value="Unassembled WGS sequence"/>
</dbReference>
<keyword evidence="2" id="KW-1185">Reference proteome</keyword>
<comment type="caution">
    <text evidence="1">The sequence shown here is derived from an EMBL/GenBank/DDBJ whole genome shotgun (WGS) entry which is preliminary data.</text>
</comment>
<dbReference type="AlphaFoldDB" id="A0A9W8BD12"/>
<dbReference type="InterPro" id="IPR011009">
    <property type="entry name" value="Kinase-like_dom_sf"/>
</dbReference>
<protein>
    <recommendedName>
        <fullName evidence="3">Protein kinase domain-containing protein</fullName>
    </recommendedName>
</protein>
<organism evidence="1 2">
    <name type="scientific">Coemansia thaxteri</name>
    <dbReference type="NCBI Taxonomy" id="2663907"/>
    <lineage>
        <taxon>Eukaryota</taxon>
        <taxon>Fungi</taxon>
        <taxon>Fungi incertae sedis</taxon>
        <taxon>Zoopagomycota</taxon>
        <taxon>Kickxellomycotina</taxon>
        <taxon>Kickxellomycetes</taxon>
        <taxon>Kickxellales</taxon>
        <taxon>Kickxellaceae</taxon>
        <taxon>Coemansia</taxon>
    </lineage>
</organism>
<sequence>MNEHNVLNELSSRELEFDVPRVVEFGENEFGCIYLTTEYLVGETLDELLMSDISDS</sequence>
<name>A0A9W8BD12_9FUNG</name>
<dbReference type="SUPFAM" id="SSF56112">
    <property type="entry name" value="Protein kinase-like (PK-like)"/>
    <property type="match status" value="1"/>
</dbReference>
<evidence type="ECO:0000313" key="2">
    <source>
        <dbReference type="Proteomes" id="UP001150907"/>
    </source>
</evidence>
<dbReference type="EMBL" id="JANBQF010000905">
    <property type="protein sequence ID" value="KAJ1998631.1"/>
    <property type="molecule type" value="Genomic_DNA"/>
</dbReference>
<reference evidence="1" key="1">
    <citation type="submission" date="2022-07" db="EMBL/GenBank/DDBJ databases">
        <title>Phylogenomic reconstructions and comparative analyses of Kickxellomycotina fungi.</title>
        <authorList>
            <person name="Reynolds N.K."/>
            <person name="Stajich J.E."/>
            <person name="Barry K."/>
            <person name="Grigoriev I.V."/>
            <person name="Crous P."/>
            <person name="Smith M.E."/>
        </authorList>
    </citation>
    <scope>NUCLEOTIDE SEQUENCE</scope>
    <source>
        <strain evidence="1">IMI 214461</strain>
    </source>
</reference>
<proteinExistence type="predicted"/>
<evidence type="ECO:0008006" key="3">
    <source>
        <dbReference type="Google" id="ProtNLM"/>
    </source>
</evidence>